<dbReference type="AlphaFoldDB" id="A0A015KNR9"/>
<protein>
    <submittedName>
        <fullName evidence="1">Uncharacterized protein</fullName>
    </submittedName>
</protein>
<proteinExistence type="predicted"/>
<reference evidence="1 2" key="1">
    <citation type="submission" date="2014-02" db="EMBL/GenBank/DDBJ databases">
        <title>Single nucleus genome sequencing reveals high similarity among nuclei of an endomycorrhizal fungus.</title>
        <authorList>
            <person name="Lin K."/>
            <person name="Geurts R."/>
            <person name="Zhang Z."/>
            <person name="Limpens E."/>
            <person name="Saunders D.G."/>
            <person name="Mu D."/>
            <person name="Pang E."/>
            <person name="Cao H."/>
            <person name="Cha H."/>
            <person name="Lin T."/>
            <person name="Zhou Q."/>
            <person name="Shang Y."/>
            <person name="Li Y."/>
            <person name="Ivanov S."/>
            <person name="Sharma T."/>
            <person name="Velzen R.V."/>
            <person name="Ruijter N.D."/>
            <person name="Aanen D.K."/>
            <person name="Win J."/>
            <person name="Kamoun S."/>
            <person name="Bisseling T."/>
            <person name="Huang S."/>
        </authorList>
    </citation>
    <scope>NUCLEOTIDE SEQUENCE [LARGE SCALE GENOMIC DNA]</scope>
    <source>
        <strain evidence="2">DAOM197198w</strain>
    </source>
</reference>
<evidence type="ECO:0000313" key="2">
    <source>
        <dbReference type="Proteomes" id="UP000022910"/>
    </source>
</evidence>
<organism evidence="1 2">
    <name type="scientific">Rhizophagus irregularis (strain DAOM 197198w)</name>
    <name type="common">Glomus intraradices</name>
    <dbReference type="NCBI Taxonomy" id="1432141"/>
    <lineage>
        <taxon>Eukaryota</taxon>
        <taxon>Fungi</taxon>
        <taxon>Fungi incertae sedis</taxon>
        <taxon>Mucoromycota</taxon>
        <taxon>Glomeromycotina</taxon>
        <taxon>Glomeromycetes</taxon>
        <taxon>Glomerales</taxon>
        <taxon>Glomeraceae</taxon>
        <taxon>Rhizophagus</taxon>
    </lineage>
</organism>
<comment type="caution">
    <text evidence="1">The sequence shown here is derived from an EMBL/GenBank/DDBJ whole genome shotgun (WGS) entry which is preliminary data.</text>
</comment>
<sequence>MLIVQTTIEKLHLLKSNSSYQRERVSALREVSYSEEYWISKEQLVYFENGLEVTNRKISSFAT</sequence>
<keyword evidence="2" id="KW-1185">Reference proteome</keyword>
<evidence type="ECO:0000313" key="1">
    <source>
        <dbReference type="EMBL" id="EXX69214.1"/>
    </source>
</evidence>
<name>A0A015KNR9_RHIIW</name>
<accession>A0A015KNR9</accession>
<dbReference type="HOGENOM" id="CLU_2886987_0_0_1"/>
<gene>
    <name evidence="1" type="ORF">RirG_098100</name>
</gene>
<dbReference type="EMBL" id="JEMT01016916">
    <property type="protein sequence ID" value="EXX69214.1"/>
    <property type="molecule type" value="Genomic_DNA"/>
</dbReference>
<dbReference type="Proteomes" id="UP000022910">
    <property type="component" value="Unassembled WGS sequence"/>
</dbReference>